<evidence type="ECO:0000256" key="1">
    <source>
        <dbReference type="SAM" id="MobiDB-lite"/>
    </source>
</evidence>
<gene>
    <name evidence="3" type="ORF">KEG57_04535</name>
</gene>
<comment type="caution">
    <text evidence="3">The sequence shown here is derived from an EMBL/GenBank/DDBJ whole genome shotgun (WGS) entry which is preliminary data.</text>
</comment>
<dbReference type="Pfam" id="PF08291">
    <property type="entry name" value="Peptidase_M15_3"/>
    <property type="match status" value="1"/>
</dbReference>
<dbReference type="EMBL" id="JAGTJJ010000001">
    <property type="protein sequence ID" value="MDC3979754.1"/>
    <property type="molecule type" value="Genomic_DNA"/>
</dbReference>
<evidence type="ECO:0000259" key="2">
    <source>
        <dbReference type="Pfam" id="PF08291"/>
    </source>
</evidence>
<feature type="compositionally biased region" description="Basic and acidic residues" evidence="1">
    <location>
        <begin position="336"/>
        <end position="348"/>
    </location>
</feature>
<feature type="region of interest" description="Disordered" evidence="1">
    <location>
        <begin position="1"/>
        <end position="21"/>
    </location>
</feature>
<feature type="domain" description="Peptidase M15A C-terminal" evidence="2">
    <location>
        <begin position="229"/>
        <end position="292"/>
    </location>
</feature>
<dbReference type="Proteomes" id="UP001151081">
    <property type="component" value="Unassembled WGS sequence"/>
</dbReference>
<dbReference type="InterPro" id="IPR009045">
    <property type="entry name" value="Zn_M74/Hedgehog-like"/>
</dbReference>
<feature type="region of interest" description="Disordered" evidence="1">
    <location>
        <begin position="323"/>
        <end position="350"/>
    </location>
</feature>
<dbReference type="AlphaFoldDB" id="A0A9X3WX16"/>
<evidence type="ECO:0000313" key="3">
    <source>
        <dbReference type="EMBL" id="MDC3979754.1"/>
    </source>
</evidence>
<organism evidence="3 4">
    <name type="scientific">Polyangium jinanense</name>
    <dbReference type="NCBI Taxonomy" id="2829994"/>
    <lineage>
        <taxon>Bacteria</taxon>
        <taxon>Pseudomonadati</taxon>
        <taxon>Myxococcota</taxon>
        <taxon>Polyangia</taxon>
        <taxon>Polyangiales</taxon>
        <taxon>Polyangiaceae</taxon>
        <taxon>Polyangium</taxon>
    </lineage>
</organism>
<name>A0A9X3WX16_9BACT</name>
<protein>
    <recommendedName>
        <fullName evidence="2">Peptidase M15A C-terminal domain-containing protein</fullName>
    </recommendedName>
</protein>
<evidence type="ECO:0000313" key="4">
    <source>
        <dbReference type="Proteomes" id="UP001151081"/>
    </source>
</evidence>
<reference evidence="3 4" key="1">
    <citation type="submission" date="2021-04" db="EMBL/GenBank/DDBJ databases">
        <title>Genome analysis of Polyangium sp.</title>
        <authorList>
            <person name="Li Y."/>
            <person name="Wang J."/>
        </authorList>
    </citation>
    <scope>NUCLEOTIDE SEQUENCE [LARGE SCALE GENOMIC DNA]</scope>
    <source>
        <strain evidence="3 4">SDU14</strain>
    </source>
</reference>
<proteinExistence type="predicted"/>
<dbReference type="Gene3D" id="3.30.1380.10">
    <property type="match status" value="1"/>
</dbReference>
<dbReference type="SUPFAM" id="SSF55166">
    <property type="entry name" value="Hedgehog/DD-peptidase"/>
    <property type="match status" value="1"/>
</dbReference>
<dbReference type="InterPro" id="IPR013230">
    <property type="entry name" value="Peptidase_M15A_C"/>
</dbReference>
<accession>A0A9X3WX16</accession>
<sequence length="374" mass="40915">MSEGDVPIPRPRPERPEDQTATANQLENANQAASNMPASEAGAACADCPAGFKLEYKSRYTEAGQKDKTPNRYTKEVWVPAKEFIFLIGQDRKLTVRTNPPMADAEWEVKPIGSHSGTPTPNKGKGAEFTWVPKVTASQRPVGGSKSPNKPVGYEITVKLTRGRSTTYTEKIEQDVRDIIRQEYVDYRSLAAKKTSLHVPYRDQIVTAPREEFLNNNNYASHRVVLNSGMLELLQAVEAEYGERVTVNSSWRCPQRNKAVGGVPNSNHQHGGAIDMAPGNYNSTRGTQAGRTAILNLYRAALRAKETAGGRMVLLEKGTKALQTGNTDLPLPNAKNPDENNDGLRDNDTTSVGKLNIASHVHIDKEPPGGGNDD</sequence>
<keyword evidence="4" id="KW-1185">Reference proteome</keyword>
<dbReference type="RefSeq" id="WP_272417806.1">
    <property type="nucleotide sequence ID" value="NZ_JAGTJJ010000001.1"/>
</dbReference>